<sequence length="172" mass="19060">MKVLIYHSFNVNNMDTIGRITILYTVDSHNYKAFLIVLAAGVIPDPIIPPNLFRSNSFTSAYFGGLADMVRLLIKYGVNIRACNPEGRTALYTAIIKGYVKCAKILFNYGTNLNEASINGRIPLMMKYYGLQNFGLLGIIIAEYADADTILILASSYYLLKLLGLDGSVIFI</sequence>
<reference evidence="5" key="1">
    <citation type="journal article" date="2019" name="Mol. Biol. Evol.">
        <title>Blast fungal genomes show frequent chromosomal changes, gene gains and losses, and effector gene turnover.</title>
        <authorList>
            <person name="Gomez Luciano L.B."/>
            <person name="Jason Tsai I."/>
            <person name="Chuma I."/>
            <person name="Tosa Y."/>
            <person name="Chen Y.H."/>
            <person name="Li J.Y."/>
            <person name="Li M.Y."/>
            <person name="Jade Lu M.Y."/>
            <person name="Nakayashiki H."/>
            <person name="Li W.H."/>
        </authorList>
    </citation>
    <scope>NUCLEOTIDE SEQUENCE</scope>
    <source>
        <strain evidence="5">NI907</strain>
    </source>
</reference>
<dbReference type="Proteomes" id="UP000515153">
    <property type="component" value="Unplaced"/>
</dbReference>
<evidence type="ECO:0000313" key="5">
    <source>
        <dbReference type="RefSeq" id="XP_030986477.1"/>
    </source>
</evidence>
<evidence type="ECO:0000256" key="1">
    <source>
        <dbReference type="ARBA" id="ARBA00022737"/>
    </source>
</evidence>
<feature type="repeat" description="ANK" evidence="3">
    <location>
        <begin position="86"/>
        <end position="118"/>
    </location>
</feature>
<reference evidence="5" key="2">
    <citation type="submission" date="2019-10" db="EMBL/GenBank/DDBJ databases">
        <authorList>
            <consortium name="NCBI Genome Project"/>
        </authorList>
    </citation>
    <scope>NUCLEOTIDE SEQUENCE</scope>
    <source>
        <strain evidence="5">NI907</strain>
    </source>
</reference>
<accession>A0A6P8BH68</accession>
<evidence type="ECO:0000313" key="4">
    <source>
        <dbReference type="Proteomes" id="UP000515153"/>
    </source>
</evidence>
<evidence type="ECO:0000256" key="2">
    <source>
        <dbReference type="ARBA" id="ARBA00023043"/>
    </source>
</evidence>
<dbReference type="Gene3D" id="1.25.40.20">
    <property type="entry name" value="Ankyrin repeat-containing domain"/>
    <property type="match status" value="1"/>
</dbReference>
<name>A0A6P8BH68_PYRGI</name>
<dbReference type="SUPFAM" id="SSF48403">
    <property type="entry name" value="Ankyrin repeat"/>
    <property type="match status" value="1"/>
</dbReference>
<dbReference type="GeneID" id="41957203"/>
<dbReference type="InterPro" id="IPR002110">
    <property type="entry name" value="Ankyrin_rpt"/>
</dbReference>
<evidence type="ECO:0008006" key="6">
    <source>
        <dbReference type="Google" id="ProtNLM"/>
    </source>
</evidence>
<dbReference type="RefSeq" id="XP_030986477.1">
    <property type="nucleotide sequence ID" value="XM_031122291.1"/>
</dbReference>
<gene>
    <name evidence="5" type="ORF">PgNI_02224</name>
</gene>
<dbReference type="Pfam" id="PF12796">
    <property type="entry name" value="Ank_2"/>
    <property type="match status" value="1"/>
</dbReference>
<keyword evidence="1" id="KW-0677">Repeat</keyword>
<dbReference type="KEGG" id="pgri:PgNI_02224"/>
<dbReference type="PANTHER" id="PTHR24198">
    <property type="entry name" value="ANKYRIN REPEAT AND PROTEIN KINASE DOMAIN-CONTAINING PROTEIN"/>
    <property type="match status" value="1"/>
</dbReference>
<organism evidence="4 5">
    <name type="scientific">Pyricularia grisea</name>
    <name type="common">Crabgrass-specific blast fungus</name>
    <name type="synonym">Magnaporthe grisea</name>
    <dbReference type="NCBI Taxonomy" id="148305"/>
    <lineage>
        <taxon>Eukaryota</taxon>
        <taxon>Fungi</taxon>
        <taxon>Dikarya</taxon>
        <taxon>Ascomycota</taxon>
        <taxon>Pezizomycotina</taxon>
        <taxon>Sordariomycetes</taxon>
        <taxon>Sordariomycetidae</taxon>
        <taxon>Magnaporthales</taxon>
        <taxon>Pyriculariaceae</taxon>
        <taxon>Pyricularia</taxon>
    </lineage>
</organism>
<protein>
    <recommendedName>
        <fullName evidence="6">Ankyrin repeat protein</fullName>
    </recommendedName>
</protein>
<dbReference type="PROSITE" id="PS50088">
    <property type="entry name" value="ANK_REPEAT"/>
    <property type="match status" value="1"/>
</dbReference>
<reference evidence="5" key="3">
    <citation type="submission" date="2025-08" db="UniProtKB">
        <authorList>
            <consortium name="RefSeq"/>
        </authorList>
    </citation>
    <scope>IDENTIFICATION</scope>
    <source>
        <strain evidence="5">NI907</strain>
    </source>
</reference>
<dbReference type="InterPro" id="IPR036770">
    <property type="entry name" value="Ankyrin_rpt-contain_sf"/>
</dbReference>
<proteinExistence type="predicted"/>
<evidence type="ECO:0000256" key="3">
    <source>
        <dbReference type="PROSITE-ProRule" id="PRU00023"/>
    </source>
</evidence>
<keyword evidence="4" id="KW-1185">Reference proteome</keyword>
<dbReference type="PROSITE" id="PS50297">
    <property type="entry name" value="ANK_REP_REGION"/>
    <property type="match status" value="1"/>
</dbReference>
<keyword evidence="2 3" id="KW-0040">ANK repeat</keyword>
<dbReference type="PANTHER" id="PTHR24198:SF165">
    <property type="entry name" value="ANKYRIN REPEAT-CONTAINING PROTEIN-RELATED"/>
    <property type="match status" value="1"/>
</dbReference>
<dbReference type="AlphaFoldDB" id="A0A6P8BH68"/>
<dbReference type="SMART" id="SM00248">
    <property type="entry name" value="ANK"/>
    <property type="match status" value="2"/>
</dbReference>